<evidence type="ECO:0000313" key="6">
    <source>
        <dbReference type="Proteomes" id="UP000199532"/>
    </source>
</evidence>
<evidence type="ECO:0000256" key="1">
    <source>
        <dbReference type="ARBA" id="ARBA00022722"/>
    </source>
</evidence>
<name>A0A1H6R1B6_9BACT</name>
<dbReference type="RefSeq" id="WP_090332780.1">
    <property type="nucleotide sequence ID" value="NZ_FNXY01000002.1"/>
</dbReference>
<dbReference type="Gene3D" id="2.40.50.90">
    <property type="match status" value="1"/>
</dbReference>
<sequence length="184" mass="20795">MRVPSLRNSNYRLLVHYLIALSLLPGLLSLKQKNQPGDKYKGIVKSSTLPNPLKAEVIGIQDGDTIELKFIFDGKKAGLRQGKAVRIRFLHINSPERGKPFYKVAKQYTSEKCFGKIVTIKHNGEFDRYGRLLGEVVLPNGSVLNKELVQRGLAIHFKKYSTSQEYANLEISAQKKKLGIWSLQ</sequence>
<evidence type="ECO:0000259" key="4">
    <source>
        <dbReference type="PROSITE" id="PS50830"/>
    </source>
</evidence>
<organism evidence="5 6">
    <name type="scientific">Dyadobacter koreensis</name>
    <dbReference type="NCBI Taxonomy" id="408657"/>
    <lineage>
        <taxon>Bacteria</taxon>
        <taxon>Pseudomonadati</taxon>
        <taxon>Bacteroidota</taxon>
        <taxon>Cytophagia</taxon>
        <taxon>Cytophagales</taxon>
        <taxon>Spirosomataceae</taxon>
        <taxon>Dyadobacter</taxon>
    </lineage>
</organism>
<evidence type="ECO:0000313" key="5">
    <source>
        <dbReference type="EMBL" id="SEI49718.1"/>
    </source>
</evidence>
<dbReference type="PROSITE" id="PS50830">
    <property type="entry name" value="TNASE_3"/>
    <property type="match status" value="1"/>
</dbReference>
<dbReference type="AlphaFoldDB" id="A0A1H6R1B6"/>
<dbReference type="PANTHER" id="PTHR12302:SF3">
    <property type="entry name" value="SERINE_THREONINE-PROTEIN KINASE 31"/>
    <property type="match status" value="1"/>
</dbReference>
<dbReference type="Pfam" id="PF00565">
    <property type="entry name" value="SNase"/>
    <property type="match status" value="1"/>
</dbReference>
<keyword evidence="2 5" id="KW-0255">Endonuclease</keyword>
<proteinExistence type="predicted"/>
<accession>A0A1H6R1B6</accession>
<dbReference type="SMART" id="SM00318">
    <property type="entry name" value="SNc"/>
    <property type="match status" value="1"/>
</dbReference>
<reference evidence="5 6" key="1">
    <citation type="submission" date="2016-10" db="EMBL/GenBank/DDBJ databases">
        <authorList>
            <person name="de Groot N.N."/>
        </authorList>
    </citation>
    <scope>NUCLEOTIDE SEQUENCE [LARGE SCALE GENOMIC DNA]</scope>
    <source>
        <strain evidence="5 6">DSM 19938</strain>
    </source>
</reference>
<protein>
    <submittedName>
        <fullName evidence="5">Endonuclease YncB, thermonuclease family</fullName>
    </submittedName>
</protein>
<dbReference type="InterPro" id="IPR016071">
    <property type="entry name" value="Staphylococal_nuclease_OB-fold"/>
</dbReference>
<dbReference type="SUPFAM" id="SSF50199">
    <property type="entry name" value="Staphylococcal nuclease"/>
    <property type="match status" value="1"/>
</dbReference>
<evidence type="ECO:0000256" key="3">
    <source>
        <dbReference type="ARBA" id="ARBA00022801"/>
    </source>
</evidence>
<dbReference type="Proteomes" id="UP000199532">
    <property type="component" value="Unassembled WGS sequence"/>
</dbReference>
<evidence type="ECO:0000256" key="2">
    <source>
        <dbReference type="ARBA" id="ARBA00022759"/>
    </source>
</evidence>
<keyword evidence="1" id="KW-0540">Nuclease</keyword>
<gene>
    <name evidence="5" type="ORF">SAMN04487995_0965</name>
</gene>
<dbReference type="STRING" id="408657.SAMN04487995_0965"/>
<feature type="domain" description="TNase-like" evidence="4">
    <location>
        <begin position="51"/>
        <end position="183"/>
    </location>
</feature>
<dbReference type="GO" id="GO:0004519">
    <property type="term" value="F:endonuclease activity"/>
    <property type="evidence" value="ECO:0007669"/>
    <property type="project" value="UniProtKB-KW"/>
</dbReference>
<dbReference type="PANTHER" id="PTHR12302">
    <property type="entry name" value="EBNA2 BINDING PROTEIN P100"/>
    <property type="match status" value="1"/>
</dbReference>
<dbReference type="InterPro" id="IPR035437">
    <property type="entry name" value="SNase_OB-fold_sf"/>
</dbReference>
<keyword evidence="6" id="KW-1185">Reference proteome</keyword>
<dbReference type="GO" id="GO:0016787">
    <property type="term" value="F:hydrolase activity"/>
    <property type="evidence" value="ECO:0007669"/>
    <property type="project" value="UniProtKB-KW"/>
</dbReference>
<dbReference type="EMBL" id="FNXY01000002">
    <property type="protein sequence ID" value="SEI49718.1"/>
    <property type="molecule type" value="Genomic_DNA"/>
</dbReference>
<keyword evidence="3" id="KW-0378">Hydrolase</keyword>
<dbReference type="OrthoDB" id="9805504at2"/>